<reference evidence="3" key="1">
    <citation type="submission" date="2017-05" db="EMBL/GenBank/DDBJ databases">
        <authorList>
            <person name="Barney B.M."/>
        </authorList>
    </citation>
    <scope>NUCLEOTIDE SEQUENCE [LARGE SCALE GENOMIC DNA]</scope>
    <source>
        <strain evidence="3">PSBB022</strain>
    </source>
</reference>
<dbReference type="AlphaFoldDB" id="A0A266QAX1"/>
<dbReference type="GO" id="GO:0043683">
    <property type="term" value="P:type IV pilus assembly"/>
    <property type="evidence" value="ECO:0007669"/>
    <property type="project" value="InterPro"/>
</dbReference>
<accession>A0A266QAX1</accession>
<dbReference type="Pfam" id="PF04350">
    <property type="entry name" value="PilO"/>
    <property type="match status" value="1"/>
</dbReference>
<dbReference type="Proteomes" id="UP000216101">
    <property type="component" value="Unassembled WGS sequence"/>
</dbReference>
<sequence>MSFQETLEQLKEFDINNIDFDKAGVWPWPAKVFVCLLLVGLIFAGTYYLKISDLNLQLNSVVAQEATLRTTFEKRSFEAANLDAYKAQMEEMKVTFDSLLSRLPAKTEVPGLLEDVGTRASESGLTNINISFKPDVVAEYYIEVPIDISVDGGYHDMGGFVSGVAGMPRIVTLHDFSISSSKTNKTLSMKIVAKTYRYKAQEADK</sequence>
<evidence type="ECO:0000313" key="2">
    <source>
        <dbReference type="EMBL" id="OZY87024.1"/>
    </source>
</evidence>
<dbReference type="Gene3D" id="3.30.70.60">
    <property type="match status" value="1"/>
</dbReference>
<keyword evidence="1" id="KW-0472">Membrane</keyword>
<evidence type="ECO:0000256" key="1">
    <source>
        <dbReference type="SAM" id="Phobius"/>
    </source>
</evidence>
<dbReference type="GO" id="GO:0043107">
    <property type="term" value="P:type IV pilus-dependent motility"/>
    <property type="evidence" value="ECO:0007669"/>
    <property type="project" value="InterPro"/>
</dbReference>
<name>A0A266QAX1_9GAMM</name>
<dbReference type="PIRSF" id="PIRSF016482">
    <property type="entry name" value="PilO"/>
    <property type="match status" value="1"/>
</dbReference>
<proteinExistence type="predicted"/>
<comment type="caution">
    <text evidence="2">The sequence shown here is derived from an EMBL/GenBank/DDBJ whole genome shotgun (WGS) entry which is preliminary data.</text>
</comment>
<dbReference type="Gene3D" id="1.10.287.540">
    <property type="entry name" value="Helix hairpin bin"/>
    <property type="match status" value="1"/>
</dbReference>
<organism evidence="2 3">
    <name type="scientific">Cellvibrio mixtus</name>
    <dbReference type="NCBI Taxonomy" id="39650"/>
    <lineage>
        <taxon>Bacteria</taxon>
        <taxon>Pseudomonadati</taxon>
        <taxon>Pseudomonadota</taxon>
        <taxon>Gammaproteobacteria</taxon>
        <taxon>Cellvibrionales</taxon>
        <taxon>Cellvibrionaceae</taxon>
        <taxon>Cellvibrio</taxon>
    </lineage>
</organism>
<evidence type="ECO:0000313" key="3">
    <source>
        <dbReference type="Proteomes" id="UP000216101"/>
    </source>
</evidence>
<dbReference type="PANTHER" id="PTHR39555">
    <property type="entry name" value="FIMBRIAL ASSEMBLY PROTEIN PILO-LIKE PROTEIN-RELATED"/>
    <property type="match status" value="1"/>
</dbReference>
<dbReference type="EMBL" id="NHNI01000001">
    <property type="protein sequence ID" value="OZY87024.1"/>
    <property type="molecule type" value="Genomic_DNA"/>
</dbReference>
<dbReference type="PANTHER" id="PTHR39555:SF1">
    <property type="entry name" value="TYPE IV PILUS INNER MEMBRANE COMPONENT PILO"/>
    <property type="match status" value="1"/>
</dbReference>
<keyword evidence="1" id="KW-0812">Transmembrane</keyword>
<feature type="transmembrane region" description="Helical" evidence="1">
    <location>
        <begin position="28"/>
        <end position="49"/>
    </location>
</feature>
<keyword evidence="1" id="KW-1133">Transmembrane helix</keyword>
<gene>
    <name evidence="2" type="ORF">CBP51_08565</name>
</gene>
<keyword evidence="3" id="KW-1185">Reference proteome</keyword>
<dbReference type="STRING" id="1209072.GCA_000766945_01595"/>
<protein>
    <submittedName>
        <fullName evidence="2">Pilus assembly protein PilP</fullName>
    </submittedName>
</protein>
<dbReference type="InterPro" id="IPR007445">
    <property type="entry name" value="PilO"/>
</dbReference>
<dbReference type="InterPro" id="IPR014717">
    <property type="entry name" value="Transl_elong_EF1B/ribsomal_bS6"/>
</dbReference>
<dbReference type="RefSeq" id="WP_094984531.1">
    <property type="nucleotide sequence ID" value="NZ_NHNI01000001.1"/>
</dbReference>